<evidence type="ECO:0000313" key="4">
    <source>
        <dbReference type="EMBL" id="CZF82957.1"/>
    </source>
</evidence>
<dbReference type="PANTHER" id="PTHR43333">
    <property type="entry name" value="2-HACID_DH_C DOMAIN-CONTAINING PROTEIN"/>
    <property type="match status" value="1"/>
</dbReference>
<dbReference type="Proteomes" id="UP000071641">
    <property type="component" value="Unassembled WGS sequence"/>
</dbReference>
<name>A0A128F828_9GAMM</name>
<dbReference type="STRING" id="1796497.GCE9029_03545"/>
<dbReference type="GO" id="GO:0051287">
    <property type="term" value="F:NAD binding"/>
    <property type="evidence" value="ECO:0007669"/>
    <property type="project" value="InterPro"/>
</dbReference>
<dbReference type="GO" id="GO:0030267">
    <property type="term" value="F:glyoxylate reductase (NADPH) activity"/>
    <property type="evidence" value="ECO:0007669"/>
    <property type="project" value="UniProtKB-EC"/>
</dbReference>
<keyword evidence="2" id="KW-0520">NAD</keyword>
<evidence type="ECO:0000259" key="3">
    <source>
        <dbReference type="Pfam" id="PF02826"/>
    </source>
</evidence>
<dbReference type="EMBL" id="FIZX01000002">
    <property type="protein sequence ID" value="CZF82957.1"/>
    <property type="molecule type" value="Genomic_DNA"/>
</dbReference>
<dbReference type="InterPro" id="IPR006140">
    <property type="entry name" value="D-isomer_DH_NAD-bd"/>
</dbReference>
<proteinExistence type="predicted"/>
<keyword evidence="4" id="KW-0670">Pyruvate</keyword>
<gene>
    <name evidence="4" type="primary">ghrA_1</name>
    <name evidence="4" type="ORF">GCE9029_03545</name>
</gene>
<dbReference type="InterPro" id="IPR036291">
    <property type="entry name" value="NAD(P)-bd_dom_sf"/>
</dbReference>
<protein>
    <submittedName>
        <fullName evidence="4">Glyoxylate/hydroxypyruvate reductase A</fullName>
        <ecNumber evidence="4">1.1.1.79</ecNumber>
    </submittedName>
</protein>
<dbReference type="AlphaFoldDB" id="A0A128F828"/>
<evidence type="ECO:0000313" key="5">
    <source>
        <dbReference type="Proteomes" id="UP000071641"/>
    </source>
</evidence>
<evidence type="ECO:0000256" key="1">
    <source>
        <dbReference type="ARBA" id="ARBA00023002"/>
    </source>
</evidence>
<dbReference type="Gene3D" id="3.40.50.720">
    <property type="entry name" value="NAD(P)-binding Rossmann-like Domain"/>
    <property type="match status" value="2"/>
</dbReference>
<keyword evidence="5" id="KW-1185">Reference proteome</keyword>
<reference evidence="5" key="1">
    <citation type="submission" date="2016-02" db="EMBL/GenBank/DDBJ databases">
        <authorList>
            <person name="Rodrigo-Torres Lidia"/>
            <person name="Arahal R.David."/>
        </authorList>
    </citation>
    <scope>NUCLEOTIDE SEQUENCE [LARGE SCALE GENOMIC DNA]</scope>
    <source>
        <strain evidence="5">CECT 9029</strain>
    </source>
</reference>
<sequence length="337" mass="37023">MCQNGYNMAILLNNMGYGNAPWHQMLSELLPDDRIVLPDDDFSPTDIEFALVWDHPHGDLVRYPNLQAIMLLGAGTEHIDQEVSLPMVPIVRLVDPAVVMDMARYALYWVLHFQRQFDVYSQQERAAHWERHDATMPKHFPVTVLGLGQIGGKVAQHIALSGFCVKGWDAEPKQIEGVCSLAGAERLEEALAHAEIVVNCLPLNPSTHHLLDDNTLGFLPNGARVVSISRGAVIDETALVDALDSDRLSAAVLDAHQTEPLPSSSPLWQHPKVTVTPHISGATLASSAAKVVVENINRTRKGELPQPLHLPPCHKNHVATKTLSGRESVIPLDNRDG</sequence>
<dbReference type="Pfam" id="PF02826">
    <property type="entry name" value="2-Hacid_dh_C"/>
    <property type="match status" value="1"/>
</dbReference>
<dbReference type="SUPFAM" id="SSF51735">
    <property type="entry name" value="NAD(P)-binding Rossmann-fold domains"/>
    <property type="match status" value="1"/>
</dbReference>
<dbReference type="RefSeq" id="WP_082804374.1">
    <property type="nucleotide sequence ID" value="NZ_FIZX01000002.1"/>
</dbReference>
<dbReference type="PANTHER" id="PTHR43333:SF1">
    <property type="entry name" value="D-ISOMER SPECIFIC 2-HYDROXYACID DEHYDROGENASE NAD-BINDING DOMAIN-CONTAINING PROTEIN"/>
    <property type="match status" value="1"/>
</dbReference>
<dbReference type="EC" id="1.1.1.79" evidence="4"/>
<keyword evidence="1 4" id="KW-0560">Oxidoreductase</keyword>
<dbReference type="CDD" id="cd12164">
    <property type="entry name" value="GDH_like_2"/>
    <property type="match status" value="1"/>
</dbReference>
<accession>A0A128F828</accession>
<dbReference type="OrthoDB" id="9787219at2"/>
<evidence type="ECO:0000256" key="2">
    <source>
        <dbReference type="ARBA" id="ARBA00023027"/>
    </source>
</evidence>
<organism evidence="4 5">
    <name type="scientific">Grimontia celer</name>
    <dbReference type="NCBI Taxonomy" id="1796497"/>
    <lineage>
        <taxon>Bacteria</taxon>
        <taxon>Pseudomonadati</taxon>
        <taxon>Pseudomonadota</taxon>
        <taxon>Gammaproteobacteria</taxon>
        <taxon>Vibrionales</taxon>
        <taxon>Vibrionaceae</taxon>
        <taxon>Grimontia</taxon>
    </lineage>
</organism>
<dbReference type="SUPFAM" id="SSF52283">
    <property type="entry name" value="Formate/glycerate dehydrogenase catalytic domain-like"/>
    <property type="match status" value="1"/>
</dbReference>
<feature type="domain" description="D-isomer specific 2-hydroxyacid dehydrogenase NAD-binding" evidence="3">
    <location>
        <begin position="110"/>
        <end position="280"/>
    </location>
</feature>